<protein>
    <recommendedName>
        <fullName evidence="5">Clathrin/coatomer adaptor adaptin-like N-terminal domain-containing protein</fullName>
    </recommendedName>
</protein>
<evidence type="ECO:0000313" key="7">
    <source>
        <dbReference type="EnsemblMetazoa" id="CapteP126324"/>
    </source>
</evidence>
<dbReference type="GO" id="GO:0016192">
    <property type="term" value="P:vesicle-mediated transport"/>
    <property type="evidence" value="ECO:0007669"/>
    <property type="project" value="InterPro"/>
</dbReference>
<evidence type="ECO:0000256" key="4">
    <source>
        <dbReference type="ARBA" id="ARBA00023136"/>
    </source>
</evidence>
<dbReference type="OrthoDB" id="29308at2759"/>
<reference evidence="6 8" key="2">
    <citation type="journal article" date="2013" name="Nature">
        <title>Insights into bilaterian evolution from three spiralian genomes.</title>
        <authorList>
            <person name="Simakov O."/>
            <person name="Marletaz F."/>
            <person name="Cho S.J."/>
            <person name="Edsinger-Gonzales E."/>
            <person name="Havlak P."/>
            <person name="Hellsten U."/>
            <person name="Kuo D.H."/>
            <person name="Larsson T."/>
            <person name="Lv J."/>
            <person name="Arendt D."/>
            <person name="Savage R."/>
            <person name="Osoegawa K."/>
            <person name="de Jong P."/>
            <person name="Grimwood J."/>
            <person name="Chapman J.A."/>
            <person name="Shapiro H."/>
            <person name="Aerts A."/>
            <person name="Otillar R.P."/>
            <person name="Terry A.Y."/>
            <person name="Boore J.L."/>
            <person name="Grigoriev I.V."/>
            <person name="Lindberg D.R."/>
            <person name="Seaver E.C."/>
            <person name="Weisblat D.A."/>
            <person name="Putnam N.H."/>
            <person name="Rokhsar D.S."/>
        </authorList>
    </citation>
    <scope>NUCLEOTIDE SEQUENCE</scope>
    <source>
        <strain evidence="6 8">I ESC-2004</strain>
    </source>
</reference>
<dbReference type="AlphaFoldDB" id="R7T9A0"/>
<comment type="subcellular location">
    <subcellularLocation>
        <location evidence="1">Endomembrane system</location>
    </subcellularLocation>
</comment>
<dbReference type="GO" id="GO:0030117">
    <property type="term" value="C:membrane coat"/>
    <property type="evidence" value="ECO:0007669"/>
    <property type="project" value="InterPro"/>
</dbReference>
<sequence>MSDILERTLSTLPRLLVGGLAPAEKERGGSRAFRQFLRSIGNVKSKHDEESLVKKELSLLKQKLAMPKVSSSQRQEILMRLVYCHMLAYDVSFAYIHAVKQAQQGTVLEKKVGYLTCALFFDASHEFVVLLINTIQKDLQSSNVLEVCMALTATTQLVSTEMIPALLPSVQDRLSHPKEIVRRKAVMCLHRFQQMAPEVIDPLLPVIHKALCDKHPSVMWAALYIYQDLSKGNPSGFTSLIPGLISVLTQILNRKLSADYEFHTVPAPWLTVQILKLMAKLGANNPSASEKMYPILKEVLQRTEPSHKIGLAVIYECLETIAAISPHNGLLELATKCVSRFLSATNLNLKYLGVKILTSLVAVNPHYAVEHQSTVLDCLEHPDASIRSKTLELLHRMAQPGNVAVICQKLMDHFQQAGDVHFKTHLLHRVNDLTQRHETHSFNIV</sequence>
<dbReference type="EnsemblMetazoa" id="CapteT126324">
    <property type="protein sequence ID" value="CapteP126324"/>
    <property type="gene ID" value="CapteG126324"/>
</dbReference>
<evidence type="ECO:0000259" key="5">
    <source>
        <dbReference type="Pfam" id="PF01602"/>
    </source>
</evidence>
<dbReference type="EMBL" id="AMQN01003141">
    <property type="status" value="NOT_ANNOTATED_CDS"/>
    <property type="molecule type" value="Genomic_DNA"/>
</dbReference>
<keyword evidence="4" id="KW-0472">Membrane</keyword>
<evidence type="ECO:0000256" key="3">
    <source>
        <dbReference type="ARBA" id="ARBA00022927"/>
    </source>
</evidence>
<reference evidence="7" key="3">
    <citation type="submission" date="2015-06" db="UniProtKB">
        <authorList>
            <consortium name="EnsemblMetazoa"/>
        </authorList>
    </citation>
    <scope>IDENTIFICATION</scope>
</reference>
<dbReference type="InterPro" id="IPR011989">
    <property type="entry name" value="ARM-like"/>
</dbReference>
<dbReference type="GO" id="GO:0012505">
    <property type="term" value="C:endomembrane system"/>
    <property type="evidence" value="ECO:0007669"/>
    <property type="project" value="UniProtKB-SubCell"/>
</dbReference>
<dbReference type="OMA" id="AHEYDIS"/>
<proteinExistence type="predicted"/>
<gene>
    <name evidence="6" type="ORF">CAPTEDRAFT_126324</name>
</gene>
<evidence type="ECO:0000313" key="8">
    <source>
        <dbReference type="Proteomes" id="UP000014760"/>
    </source>
</evidence>
<evidence type="ECO:0000256" key="2">
    <source>
        <dbReference type="ARBA" id="ARBA00022448"/>
    </source>
</evidence>
<evidence type="ECO:0000313" key="6">
    <source>
        <dbReference type="EMBL" id="ELT90018.1"/>
    </source>
</evidence>
<organism evidence="6">
    <name type="scientific">Capitella teleta</name>
    <name type="common">Polychaete worm</name>
    <dbReference type="NCBI Taxonomy" id="283909"/>
    <lineage>
        <taxon>Eukaryota</taxon>
        <taxon>Metazoa</taxon>
        <taxon>Spiralia</taxon>
        <taxon>Lophotrochozoa</taxon>
        <taxon>Annelida</taxon>
        <taxon>Polychaeta</taxon>
        <taxon>Sedentaria</taxon>
        <taxon>Scolecida</taxon>
        <taxon>Capitellidae</taxon>
        <taxon>Capitella</taxon>
    </lineage>
</organism>
<keyword evidence="2" id="KW-0813">Transport</keyword>
<dbReference type="InterPro" id="IPR016024">
    <property type="entry name" value="ARM-type_fold"/>
</dbReference>
<dbReference type="Proteomes" id="UP000014760">
    <property type="component" value="Unassembled WGS sequence"/>
</dbReference>
<dbReference type="EMBL" id="KB311062">
    <property type="protein sequence ID" value="ELT90018.1"/>
    <property type="molecule type" value="Genomic_DNA"/>
</dbReference>
<dbReference type="Gene3D" id="1.25.10.10">
    <property type="entry name" value="Leucine-rich Repeat Variant"/>
    <property type="match status" value="1"/>
</dbReference>
<name>R7T9A0_CAPTE</name>
<dbReference type="InterPro" id="IPR002553">
    <property type="entry name" value="Clathrin/coatomer_adapt-like_N"/>
</dbReference>
<dbReference type="HOGENOM" id="CLU_003824_5_2_1"/>
<dbReference type="SUPFAM" id="SSF48371">
    <property type="entry name" value="ARM repeat"/>
    <property type="match status" value="1"/>
</dbReference>
<accession>R7T9A0</accession>
<feature type="domain" description="Clathrin/coatomer adaptor adaptin-like N-terminal" evidence="5">
    <location>
        <begin position="50"/>
        <end position="439"/>
    </location>
</feature>
<dbReference type="Pfam" id="PF01602">
    <property type="entry name" value="Adaptin_N"/>
    <property type="match status" value="1"/>
</dbReference>
<reference evidence="8" key="1">
    <citation type="submission" date="2012-12" db="EMBL/GenBank/DDBJ databases">
        <authorList>
            <person name="Hellsten U."/>
            <person name="Grimwood J."/>
            <person name="Chapman J.A."/>
            <person name="Shapiro H."/>
            <person name="Aerts A."/>
            <person name="Otillar R.P."/>
            <person name="Terry A.Y."/>
            <person name="Boore J.L."/>
            <person name="Simakov O."/>
            <person name="Marletaz F."/>
            <person name="Cho S.-J."/>
            <person name="Edsinger-Gonzales E."/>
            <person name="Havlak P."/>
            <person name="Kuo D.-H."/>
            <person name="Larsson T."/>
            <person name="Lv J."/>
            <person name="Arendt D."/>
            <person name="Savage R."/>
            <person name="Osoegawa K."/>
            <person name="de Jong P."/>
            <person name="Lindberg D.R."/>
            <person name="Seaver E.C."/>
            <person name="Weisblat D.A."/>
            <person name="Putnam N.H."/>
            <person name="Grigoriev I.V."/>
            <person name="Rokhsar D.S."/>
        </authorList>
    </citation>
    <scope>NUCLEOTIDE SEQUENCE</scope>
    <source>
        <strain evidence="8">I ESC-2004</strain>
    </source>
</reference>
<keyword evidence="8" id="KW-1185">Reference proteome</keyword>
<dbReference type="STRING" id="283909.R7T9A0"/>
<evidence type="ECO:0000256" key="1">
    <source>
        <dbReference type="ARBA" id="ARBA00004308"/>
    </source>
</evidence>
<dbReference type="GO" id="GO:0006886">
    <property type="term" value="P:intracellular protein transport"/>
    <property type="evidence" value="ECO:0007669"/>
    <property type="project" value="InterPro"/>
</dbReference>
<dbReference type="InterPro" id="IPR050840">
    <property type="entry name" value="Adaptor_Complx_Large_Subunit"/>
</dbReference>
<dbReference type="PANTHER" id="PTHR22780">
    <property type="entry name" value="ADAPTIN, ALPHA/GAMMA/EPSILON"/>
    <property type="match status" value="1"/>
</dbReference>
<keyword evidence="3" id="KW-0653">Protein transport</keyword>